<proteinExistence type="predicted"/>
<dbReference type="EMBL" id="NDWU01000016">
    <property type="protein sequence ID" value="PUA31498.1"/>
    <property type="molecule type" value="Genomic_DNA"/>
</dbReference>
<dbReference type="Pfam" id="PF01909">
    <property type="entry name" value="NTP_transf_2"/>
    <property type="match status" value="1"/>
</dbReference>
<evidence type="ECO:0000313" key="3">
    <source>
        <dbReference type="Proteomes" id="UP000244066"/>
    </source>
</evidence>
<accession>A0A2R7Y1Y0</accession>
<dbReference type="CDD" id="cd05403">
    <property type="entry name" value="NT_KNTase_like"/>
    <property type="match status" value="1"/>
</dbReference>
<dbReference type="InterPro" id="IPR043519">
    <property type="entry name" value="NT_sf"/>
</dbReference>
<dbReference type="GO" id="GO:0016779">
    <property type="term" value="F:nucleotidyltransferase activity"/>
    <property type="evidence" value="ECO:0007669"/>
    <property type="project" value="InterPro"/>
</dbReference>
<dbReference type="PANTHER" id="PTHR43449">
    <property type="entry name" value="NUCLEOTIDYLTRANSFERASE"/>
    <property type="match status" value="1"/>
</dbReference>
<feature type="domain" description="Polymerase nucleotidyl transferase" evidence="1">
    <location>
        <begin position="54"/>
        <end position="103"/>
    </location>
</feature>
<dbReference type="SUPFAM" id="SSF81301">
    <property type="entry name" value="Nucleotidyltransferase"/>
    <property type="match status" value="1"/>
</dbReference>
<dbReference type="PANTHER" id="PTHR43449:SF1">
    <property type="entry name" value="POLYMERASE BETA NUCLEOTIDYLTRANSFERASE DOMAIN-CONTAINING PROTEIN"/>
    <property type="match status" value="1"/>
</dbReference>
<sequence length="179" mass="20528">MRTRLHQVLPRISIRSSKQKTPLKGLRKYSSGQGDMSYKELLKKKALQRVKEYIECLVNAGLIIRSVILFGSYSKGNFTEGSDVDLCVVAENLPQDEIQRRSLSSLLPCEGIMAIGFYPEEFMQFLKNLNGLVLDIVEYGTLIVDDGFFKDAKRMLDEFKREGIVRPESNGWRITKRYP</sequence>
<comment type="caution">
    <text evidence="2">The sequence shown here is derived from an EMBL/GenBank/DDBJ whole genome shotgun (WGS) entry which is preliminary data.</text>
</comment>
<organism evidence="2 3">
    <name type="scientific">Candidatus Terraquivivens tikiterensis</name>
    <dbReference type="NCBI Taxonomy" id="1980982"/>
    <lineage>
        <taxon>Archaea</taxon>
        <taxon>Nitrososphaerota</taxon>
        <taxon>Candidatus Wolframiiraptoraceae</taxon>
        <taxon>Candidatus Terraquivivens</taxon>
    </lineage>
</organism>
<name>A0A2R7Y1Y0_9ARCH</name>
<dbReference type="AlphaFoldDB" id="A0A2R7Y1Y0"/>
<reference evidence="2 3" key="1">
    <citation type="submission" date="2017-04" db="EMBL/GenBank/DDBJ databases">
        <title>Draft Aigarchaeota genome from a New Zealand hot spring.</title>
        <authorList>
            <person name="Reysenbach A.-L."/>
            <person name="Donaho J.A."/>
            <person name="Gerhart J."/>
            <person name="Kelley J.F."/>
            <person name="Kouba K."/>
            <person name="Podar M."/>
            <person name="Stott M."/>
        </authorList>
    </citation>
    <scope>NUCLEOTIDE SEQUENCE [LARGE SCALE GENOMIC DNA]</scope>
    <source>
        <strain evidence="2">NZ13_MG1</strain>
    </source>
</reference>
<protein>
    <recommendedName>
        <fullName evidence="1">Polymerase nucleotidyl transferase domain-containing protein</fullName>
    </recommendedName>
</protein>
<gene>
    <name evidence="2" type="ORF">B9J98_05990</name>
</gene>
<dbReference type="InterPro" id="IPR002934">
    <property type="entry name" value="Polymerase_NTP_transf_dom"/>
</dbReference>
<dbReference type="Gene3D" id="3.30.460.10">
    <property type="entry name" value="Beta Polymerase, domain 2"/>
    <property type="match status" value="1"/>
</dbReference>
<evidence type="ECO:0000313" key="2">
    <source>
        <dbReference type="EMBL" id="PUA31498.1"/>
    </source>
</evidence>
<evidence type="ECO:0000259" key="1">
    <source>
        <dbReference type="Pfam" id="PF01909"/>
    </source>
</evidence>
<dbReference type="Proteomes" id="UP000244066">
    <property type="component" value="Unassembled WGS sequence"/>
</dbReference>